<name>T0SA06_SAPDV</name>
<dbReference type="RefSeq" id="XP_008604707.1">
    <property type="nucleotide sequence ID" value="XM_008606485.1"/>
</dbReference>
<dbReference type="GeneID" id="19941705"/>
<proteinExistence type="predicted"/>
<reference evidence="1 2" key="1">
    <citation type="submission" date="2012-04" db="EMBL/GenBank/DDBJ databases">
        <title>The Genome Sequence of Saprolegnia declina VS20.</title>
        <authorList>
            <consortium name="The Broad Institute Genome Sequencing Platform"/>
            <person name="Russ C."/>
            <person name="Nusbaum C."/>
            <person name="Tyler B."/>
            <person name="van West P."/>
            <person name="Dieguez-Uribeondo J."/>
            <person name="de Bruijn I."/>
            <person name="Tripathy S."/>
            <person name="Jiang R."/>
            <person name="Young S.K."/>
            <person name="Zeng Q."/>
            <person name="Gargeya S."/>
            <person name="Fitzgerald M."/>
            <person name="Haas B."/>
            <person name="Abouelleil A."/>
            <person name="Alvarado L."/>
            <person name="Arachchi H.M."/>
            <person name="Berlin A."/>
            <person name="Chapman S.B."/>
            <person name="Goldberg J."/>
            <person name="Griggs A."/>
            <person name="Gujja S."/>
            <person name="Hansen M."/>
            <person name="Howarth C."/>
            <person name="Imamovic A."/>
            <person name="Larimer J."/>
            <person name="McCowen C."/>
            <person name="Montmayeur A."/>
            <person name="Murphy C."/>
            <person name="Neiman D."/>
            <person name="Pearson M."/>
            <person name="Priest M."/>
            <person name="Roberts A."/>
            <person name="Saif S."/>
            <person name="Shea T."/>
            <person name="Sisk P."/>
            <person name="Sykes S."/>
            <person name="Wortman J."/>
            <person name="Nusbaum C."/>
            <person name="Birren B."/>
        </authorList>
    </citation>
    <scope>NUCLEOTIDE SEQUENCE [LARGE SCALE GENOMIC DNA]</scope>
    <source>
        <strain evidence="1 2">VS20</strain>
    </source>
</reference>
<dbReference type="EMBL" id="JH767133">
    <property type="protein sequence ID" value="EQC42138.1"/>
    <property type="molecule type" value="Genomic_DNA"/>
</dbReference>
<accession>T0SA06</accession>
<dbReference type="AlphaFoldDB" id="T0SA06"/>
<gene>
    <name evidence="1" type="ORF">SDRG_00978</name>
</gene>
<sequence length="142" mass="15526">MRACFVLGCKTMATEEARSCEAHRHRRRCSVPPCPQAATSHRATLHRCAVPSCGARTYRDVTCAHHAPKSPRNDCVRHGGVRVCTHANADEAPTLHSSYELDAGAVVSFEIEMSEAAFALDYPSAAFTFGPIMLDADVLYFE</sequence>
<evidence type="ECO:0000313" key="1">
    <source>
        <dbReference type="EMBL" id="EQC42138.1"/>
    </source>
</evidence>
<dbReference type="InParanoid" id="T0SA06"/>
<evidence type="ECO:0000313" key="2">
    <source>
        <dbReference type="Proteomes" id="UP000030762"/>
    </source>
</evidence>
<protein>
    <submittedName>
        <fullName evidence="1">Uncharacterized protein</fullName>
    </submittedName>
</protein>
<dbReference type="VEuPathDB" id="FungiDB:SDRG_00978"/>
<dbReference type="Proteomes" id="UP000030762">
    <property type="component" value="Unassembled WGS sequence"/>
</dbReference>
<organism evidence="1 2">
    <name type="scientific">Saprolegnia diclina (strain VS20)</name>
    <dbReference type="NCBI Taxonomy" id="1156394"/>
    <lineage>
        <taxon>Eukaryota</taxon>
        <taxon>Sar</taxon>
        <taxon>Stramenopiles</taxon>
        <taxon>Oomycota</taxon>
        <taxon>Saprolegniomycetes</taxon>
        <taxon>Saprolegniales</taxon>
        <taxon>Saprolegniaceae</taxon>
        <taxon>Saprolegnia</taxon>
    </lineage>
</organism>
<keyword evidence="2" id="KW-1185">Reference proteome</keyword>